<evidence type="ECO:0000313" key="1">
    <source>
        <dbReference type="EMBL" id="KAF7415673.1"/>
    </source>
</evidence>
<keyword evidence="2" id="KW-1185">Reference proteome</keyword>
<proteinExistence type="predicted"/>
<dbReference type="AlphaFoldDB" id="A0A834NQL5"/>
<dbReference type="EMBL" id="JACSDY010000011">
    <property type="protein sequence ID" value="KAF7415673.1"/>
    <property type="molecule type" value="Genomic_DNA"/>
</dbReference>
<name>A0A834NQL5_VESPE</name>
<reference evidence="1" key="1">
    <citation type="journal article" date="2020" name="G3 (Bethesda)">
        <title>High-Quality Assemblies for Three Invasive Social Wasps from the &lt;i&gt;Vespula&lt;/i&gt; Genus.</title>
        <authorList>
            <person name="Harrop T.W.R."/>
            <person name="Guhlin J."/>
            <person name="McLaughlin G.M."/>
            <person name="Permina E."/>
            <person name="Stockwell P."/>
            <person name="Gilligan J."/>
            <person name="Le Lec M.F."/>
            <person name="Gruber M.A.M."/>
            <person name="Quinn O."/>
            <person name="Lovegrove M."/>
            <person name="Duncan E.J."/>
            <person name="Remnant E.J."/>
            <person name="Van Eeckhoven J."/>
            <person name="Graham B."/>
            <person name="Knapp R.A."/>
            <person name="Langford K.W."/>
            <person name="Kronenberg Z."/>
            <person name="Press M.O."/>
            <person name="Eacker S.M."/>
            <person name="Wilson-Rankin E.E."/>
            <person name="Purcell J."/>
            <person name="Lester P.J."/>
            <person name="Dearden P.K."/>
        </authorList>
    </citation>
    <scope>NUCLEOTIDE SEQUENCE</scope>
    <source>
        <strain evidence="1">Volc-1</strain>
    </source>
</reference>
<gene>
    <name evidence="1" type="ORF">H0235_012265</name>
</gene>
<evidence type="ECO:0000313" key="2">
    <source>
        <dbReference type="Proteomes" id="UP000600918"/>
    </source>
</evidence>
<protein>
    <submittedName>
        <fullName evidence="1">Uncharacterized protein</fullName>
    </submittedName>
</protein>
<accession>A0A834NQL5</accession>
<organism evidence="1 2">
    <name type="scientific">Vespula pensylvanica</name>
    <name type="common">Western yellow jacket</name>
    <name type="synonym">Wasp</name>
    <dbReference type="NCBI Taxonomy" id="30213"/>
    <lineage>
        <taxon>Eukaryota</taxon>
        <taxon>Metazoa</taxon>
        <taxon>Ecdysozoa</taxon>
        <taxon>Arthropoda</taxon>
        <taxon>Hexapoda</taxon>
        <taxon>Insecta</taxon>
        <taxon>Pterygota</taxon>
        <taxon>Neoptera</taxon>
        <taxon>Endopterygota</taxon>
        <taxon>Hymenoptera</taxon>
        <taxon>Apocrita</taxon>
        <taxon>Aculeata</taxon>
        <taxon>Vespoidea</taxon>
        <taxon>Vespidae</taxon>
        <taxon>Vespinae</taxon>
        <taxon>Vespula</taxon>
    </lineage>
</organism>
<dbReference type="Proteomes" id="UP000600918">
    <property type="component" value="Unassembled WGS sequence"/>
</dbReference>
<comment type="caution">
    <text evidence="1">The sequence shown here is derived from an EMBL/GenBank/DDBJ whole genome shotgun (WGS) entry which is preliminary data.</text>
</comment>
<sequence length="209" mass="24027">MNNAFRADFDLELYQEATRATDYSGISARAICDIANEEHHKSAYFGIAEAKPLMVEHDNCGQELERFVSSRVKAKEQDQFVCFLKDRTDLDDVSDIRFSFRSLVTKISICTLQQDKDRSEIYGDHVLTPVTPSDPVSVHLSQSVLLIGRPFARGRIEEKRGYRAIFVEIKKSHGNTCLNRDEKFKHFYPKTFMISFEHSEISVDSTTYL</sequence>